<proteinExistence type="predicted"/>
<gene>
    <name evidence="1" type="ORF">A2876_04645</name>
</gene>
<organism evidence="1 2">
    <name type="scientific">Candidatus Amesbacteria bacterium RIFCSPHIGHO2_01_FULL_48_32b</name>
    <dbReference type="NCBI Taxonomy" id="1797253"/>
    <lineage>
        <taxon>Bacteria</taxon>
        <taxon>Candidatus Amesiibacteriota</taxon>
    </lineage>
</organism>
<evidence type="ECO:0000313" key="2">
    <source>
        <dbReference type="Proteomes" id="UP000178176"/>
    </source>
</evidence>
<comment type="caution">
    <text evidence="1">The sequence shown here is derived from an EMBL/GenBank/DDBJ whole genome shotgun (WGS) entry which is preliminary data.</text>
</comment>
<sequence length="157" mass="17171">MARGLTIKQKMFVKGLVESGNGTQAALGAYNTSSSEVAKVIASENLTKLNVREAVEQAMERNGLSVEYISGKIKDSMVAGVGIKAKNSDTIRAGEVLLKLRGAFPTKQSASLHVDIRQMAERMSYGELKEEYERLKRVTDQVIAEGSMREKITGLDF</sequence>
<dbReference type="EMBL" id="MEXH01000028">
    <property type="protein sequence ID" value="OGC91821.1"/>
    <property type="molecule type" value="Genomic_DNA"/>
</dbReference>
<reference evidence="1 2" key="1">
    <citation type="journal article" date="2016" name="Nat. Commun.">
        <title>Thousands of microbial genomes shed light on interconnected biogeochemical processes in an aquifer system.</title>
        <authorList>
            <person name="Anantharaman K."/>
            <person name="Brown C.T."/>
            <person name="Hug L.A."/>
            <person name="Sharon I."/>
            <person name="Castelle C.J."/>
            <person name="Probst A.J."/>
            <person name="Thomas B.C."/>
            <person name="Singh A."/>
            <person name="Wilkins M.J."/>
            <person name="Karaoz U."/>
            <person name="Brodie E.L."/>
            <person name="Williams K.H."/>
            <person name="Hubbard S.S."/>
            <person name="Banfield J.F."/>
        </authorList>
    </citation>
    <scope>NUCLEOTIDE SEQUENCE [LARGE SCALE GENOMIC DNA]</scope>
</reference>
<accession>A0A1F4YD04</accession>
<dbReference type="InterPro" id="IPR038713">
    <property type="entry name" value="Terminase_Gp1_N_sf"/>
</dbReference>
<dbReference type="Pfam" id="PF03592">
    <property type="entry name" value="Terminase_2"/>
    <property type="match status" value="1"/>
</dbReference>
<name>A0A1F4YD04_9BACT</name>
<dbReference type="InterPro" id="IPR005335">
    <property type="entry name" value="Terminase_ssu"/>
</dbReference>
<protein>
    <recommendedName>
        <fullName evidence="3">Terminase small subunit</fullName>
    </recommendedName>
</protein>
<dbReference type="Gene3D" id="1.10.10.1400">
    <property type="entry name" value="Terminase, small subunit, N-terminal DNA-binding domain, HTH motif"/>
    <property type="match status" value="1"/>
</dbReference>
<evidence type="ECO:0000313" key="1">
    <source>
        <dbReference type="EMBL" id="OGC91821.1"/>
    </source>
</evidence>
<dbReference type="Proteomes" id="UP000178176">
    <property type="component" value="Unassembled WGS sequence"/>
</dbReference>
<dbReference type="GO" id="GO:0051276">
    <property type="term" value="P:chromosome organization"/>
    <property type="evidence" value="ECO:0007669"/>
    <property type="project" value="InterPro"/>
</dbReference>
<dbReference type="AlphaFoldDB" id="A0A1F4YD04"/>
<evidence type="ECO:0008006" key="3">
    <source>
        <dbReference type="Google" id="ProtNLM"/>
    </source>
</evidence>